<keyword evidence="7 10" id="KW-0030">Aminoacyl-tRNA synthetase</keyword>
<dbReference type="Proteomes" id="UP000235658">
    <property type="component" value="Unassembled WGS sequence"/>
</dbReference>
<dbReference type="CDD" id="cd00806">
    <property type="entry name" value="TrpRS_core"/>
    <property type="match status" value="1"/>
</dbReference>
<dbReference type="PROSITE" id="PS00178">
    <property type="entry name" value="AA_TRNA_LIGASE_I"/>
    <property type="match status" value="1"/>
</dbReference>
<evidence type="ECO:0000256" key="10">
    <source>
        <dbReference type="RuleBase" id="RU363036"/>
    </source>
</evidence>
<dbReference type="GeneID" id="84578387"/>
<evidence type="ECO:0000313" key="11">
    <source>
        <dbReference type="EMBL" id="PMC81965.1"/>
    </source>
</evidence>
<gene>
    <name evidence="11" type="primary">trpS</name>
    <name evidence="11" type="ORF">CJ192_04240</name>
</gene>
<evidence type="ECO:0000256" key="5">
    <source>
        <dbReference type="ARBA" id="ARBA00022840"/>
    </source>
</evidence>
<dbReference type="InterPro" id="IPR002305">
    <property type="entry name" value="aa-tRNA-synth_Ic"/>
</dbReference>
<dbReference type="GO" id="GO:0005524">
    <property type="term" value="F:ATP binding"/>
    <property type="evidence" value="ECO:0007669"/>
    <property type="project" value="UniProtKB-KW"/>
</dbReference>
<dbReference type="EC" id="6.1.1.2" evidence="2 9"/>
<dbReference type="PANTHER" id="PTHR43766:SF1">
    <property type="entry name" value="TRYPTOPHAN--TRNA LIGASE, MITOCHONDRIAL"/>
    <property type="match status" value="1"/>
</dbReference>
<dbReference type="SUPFAM" id="SSF52374">
    <property type="entry name" value="Nucleotidylyl transferase"/>
    <property type="match status" value="1"/>
</dbReference>
<dbReference type="InterPro" id="IPR050203">
    <property type="entry name" value="Trp-tRNA_synthetase"/>
</dbReference>
<keyword evidence="3 10" id="KW-0436">Ligase</keyword>
<dbReference type="Pfam" id="PF00579">
    <property type="entry name" value="tRNA-synt_1b"/>
    <property type="match status" value="1"/>
</dbReference>
<protein>
    <recommendedName>
        <fullName evidence="2 9">Tryptophan--tRNA ligase</fullName>
        <ecNumber evidence="2 9">6.1.1.2</ecNumber>
    </recommendedName>
</protein>
<dbReference type="FunFam" id="3.40.50.620:FF:000094">
    <property type="entry name" value="Tryptophan--tRNA ligase"/>
    <property type="match status" value="1"/>
</dbReference>
<dbReference type="GO" id="GO:0004830">
    <property type="term" value="F:tryptophan-tRNA ligase activity"/>
    <property type="evidence" value="ECO:0007669"/>
    <property type="project" value="UniProtKB-UniRule"/>
</dbReference>
<accession>A0A2N6UJN7</accession>
<name>A0A2N6UJN7_9FIRM</name>
<proteinExistence type="inferred from homology"/>
<evidence type="ECO:0000256" key="8">
    <source>
        <dbReference type="ARBA" id="ARBA00049929"/>
    </source>
</evidence>
<evidence type="ECO:0000256" key="3">
    <source>
        <dbReference type="ARBA" id="ARBA00022598"/>
    </source>
</evidence>
<dbReference type="GO" id="GO:0005829">
    <property type="term" value="C:cytosol"/>
    <property type="evidence" value="ECO:0007669"/>
    <property type="project" value="TreeGrafter"/>
</dbReference>
<reference evidence="11 12" key="1">
    <citation type="submission" date="2017-09" db="EMBL/GenBank/DDBJ databases">
        <title>Bacterial strain isolated from the female urinary microbiota.</title>
        <authorList>
            <person name="Thomas-White K."/>
            <person name="Kumar N."/>
            <person name="Forster S."/>
            <person name="Putonti C."/>
            <person name="Lawley T."/>
            <person name="Wolfe A.J."/>
        </authorList>
    </citation>
    <scope>NUCLEOTIDE SEQUENCE [LARGE SCALE GENOMIC DNA]</scope>
    <source>
        <strain evidence="11 12">UMB0204</strain>
    </source>
</reference>
<sequence length="365" mass="42328">MKDIILSGDRPTGKLHLGHYVGSLKNRVKIQNEGNYDKMYIMIADAQALTDNFDNPKNIRENITEVMLDYLSIGLDPNKVTFFVQSYVKELTELTFYLLNLVTLSRLERNPTVKTEIKSKNFETSLPTGFLIYPISQTSDIILFDSNIVPVGEDQEPMLEQARELVRSFNHTYKEIFREPKAIIPENKVCRRLPGIDGSSKMSKSLDNCIYLSDSKKEVKRKVMSMFTDPDHIKVSDPGKVEGNTVFTYLDAFCEDYHFEKYLPEYKNLDQLKDHYRKGGLGDVKIKKFLNKVLEDFLEPIRERRAYYAKDISKLFEIMENGSKEASAYGQNKLKQVKEAMGINYFDDKNLTSELQKKYDQEYNN</sequence>
<keyword evidence="4 10" id="KW-0547">Nucleotide-binding</keyword>
<dbReference type="InterPro" id="IPR002306">
    <property type="entry name" value="Trp-tRNA-ligase"/>
</dbReference>
<evidence type="ECO:0000256" key="9">
    <source>
        <dbReference type="NCBIfam" id="TIGR00233"/>
    </source>
</evidence>
<dbReference type="AlphaFoldDB" id="A0A2N6UJN7"/>
<keyword evidence="6 10" id="KW-0648">Protein biosynthesis</keyword>
<dbReference type="PRINTS" id="PR01039">
    <property type="entry name" value="TRNASYNTHTRP"/>
</dbReference>
<evidence type="ECO:0000256" key="4">
    <source>
        <dbReference type="ARBA" id="ARBA00022741"/>
    </source>
</evidence>
<dbReference type="EMBL" id="PNHP01000002">
    <property type="protein sequence ID" value="PMC81965.1"/>
    <property type="molecule type" value="Genomic_DNA"/>
</dbReference>
<dbReference type="InterPro" id="IPR001412">
    <property type="entry name" value="aa-tRNA-synth_I_CS"/>
</dbReference>
<dbReference type="FunFam" id="1.10.240.10:FF:000005">
    <property type="entry name" value="Tryptophan--tRNA ligase"/>
    <property type="match status" value="1"/>
</dbReference>
<evidence type="ECO:0000313" key="12">
    <source>
        <dbReference type="Proteomes" id="UP000235658"/>
    </source>
</evidence>
<evidence type="ECO:0000256" key="6">
    <source>
        <dbReference type="ARBA" id="ARBA00022917"/>
    </source>
</evidence>
<comment type="similarity">
    <text evidence="1 10">Belongs to the class-I aminoacyl-tRNA synthetase family.</text>
</comment>
<dbReference type="InterPro" id="IPR014729">
    <property type="entry name" value="Rossmann-like_a/b/a_fold"/>
</dbReference>
<dbReference type="NCBIfam" id="TIGR00233">
    <property type="entry name" value="trpS"/>
    <property type="match status" value="1"/>
</dbReference>
<keyword evidence="5 10" id="KW-0067">ATP-binding</keyword>
<comment type="caution">
    <text evidence="11">The sequence shown here is derived from an EMBL/GenBank/DDBJ whole genome shotgun (WGS) entry which is preliminary data.</text>
</comment>
<dbReference type="RefSeq" id="WP_102197890.1">
    <property type="nucleotide sequence ID" value="NZ_PNHP01000002.1"/>
</dbReference>
<dbReference type="Gene3D" id="1.10.240.10">
    <property type="entry name" value="Tyrosyl-Transfer RNA Synthetase"/>
    <property type="match status" value="1"/>
</dbReference>
<evidence type="ECO:0000256" key="2">
    <source>
        <dbReference type="ARBA" id="ARBA00013161"/>
    </source>
</evidence>
<comment type="catalytic activity">
    <reaction evidence="8">
        <text>tRNA(Trp) + L-tryptophan + ATP = L-tryptophyl-tRNA(Trp) + AMP + diphosphate + H(+)</text>
        <dbReference type="Rhea" id="RHEA:24080"/>
        <dbReference type="Rhea" id="RHEA-COMP:9671"/>
        <dbReference type="Rhea" id="RHEA-COMP:9705"/>
        <dbReference type="ChEBI" id="CHEBI:15378"/>
        <dbReference type="ChEBI" id="CHEBI:30616"/>
        <dbReference type="ChEBI" id="CHEBI:33019"/>
        <dbReference type="ChEBI" id="CHEBI:57912"/>
        <dbReference type="ChEBI" id="CHEBI:78442"/>
        <dbReference type="ChEBI" id="CHEBI:78535"/>
        <dbReference type="ChEBI" id="CHEBI:456215"/>
        <dbReference type="EC" id="6.1.1.2"/>
    </reaction>
</comment>
<evidence type="ECO:0000256" key="1">
    <source>
        <dbReference type="ARBA" id="ARBA00005594"/>
    </source>
</evidence>
<organism evidence="11 12">
    <name type="scientific">Anaerococcus hydrogenalis</name>
    <dbReference type="NCBI Taxonomy" id="33029"/>
    <lineage>
        <taxon>Bacteria</taxon>
        <taxon>Bacillati</taxon>
        <taxon>Bacillota</taxon>
        <taxon>Tissierellia</taxon>
        <taxon>Tissierellales</taxon>
        <taxon>Peptoniphilaceae</taxon>
        <taxon>Anaerococcus</taxon>
    </lineage>
</organism>
<dbReference type="Gene3D" id="3.40.50.620">
    <property type="entry name" value="HUPs"/>
    <property type="match status" value="1"/>
</dbReference>
<dbReference type="PANTHER" id="PTHR43766">
    <property type="entry name" value="TRYPTOPHAN--TRNA LIGASE, MITOCHONDRIAL"/>
    <property type="match status" value="1"/>
</dbReference>
<dbReference type="GO" id="GO:0006436">
    <property type="term" value="P:tryptophanyl-tRNA aminoacylation"/>
    <property type="evidence" value="ECO:0007669"/>
    <property type="project" value="UniProtKB-UniRule"/>
</dbReference>
<evidence type="ECO:0000256" key="7">
    <source>
        <dbReference type="ARBA" id="ARBA00023146"/>
    </source>
</evidence>